<reference evidence="2" key="1">
    <citation type="journal article" date="2014" name="Int. J. Syst. Evol. Microbiol.">
        <title>Complete genome sequence of Corynebacterium casei LMG S-19264T (=DSM 44701T), isolated from a smear-ripened cheese.</title>
        <authorList>
            <consortium name="US DOE Joint Genome Institute (JGI-PGF)"/>
            <person name="Walter F."/>
            <person name="Albersmeier A."/>
            <person name="Kalinowski J."/>
            <person name="Ruckert C."/>
        </authorList>
    </citation>
    <scope>NUCLEOTIDE SEQUENCE</scope>
    <source>
        <strain evidence="2">KCTC 23224</strain>
    </source>
</reference>
<feature type="domain" description="CHAT" evidence="1">
    <location>
        <begin position="618"/>
        <end position="937"/>
    </location>
</feature>
<accession>A0A8J3D1Y7</accession>
<dbReference type="AlphaFoldDB" id="A0A8J3D1Y7"/>
<dbReference type="InterPro" id="IPR024983">
    <property type="entry name" value="CHAT_dom"/>
</dbReference>
<comment type="caution">
    <text evidence="2">The sequence shown here is derived from an EMBL/GenBank/DDBJ whole genome shotgun (WGS) entry which is preliminary data.</text>
</comment>
<dbReference type="Pfam" id="PF12770">
    <property type="entry name" value="CHAT"/>
    <property type="match status" value="1"/>
</dbReference>
<gene>
    <name evidence="2" type="ORF">GCM10008106_34490</name>
</gene>
<sequence length="938" mass="105861">MLVGRTAFAQADLNTYLNKYSKAFEQKNPTAMAAACEEMIQAFPDTHWGYVLMSYSQLMLKDKEKAMNYWLNGVNLAPLDYHALAVGACNFAVHGKLDDAKSYMHFAYQVNGNPDAPKLLEEDLALLNKYLTLPLSELVSESRRIAPIYSNNGFFFQDMGECFNLWTQGKPCNRKHGLIQRMKAWPVPIPYFENSVQFFEAQGVLEAGDYKNGIPLMTSFINSASQDIHLQHFKASGYYYMSVYDLSEFNYGESLVNAELGLRAHDQIPIVFPNTYSLYLQDRKIMALNLLERPREKSKEAMELLTVAELMNNREFQVKSYNYLVSDLLMTTNQDDYRLMNQLFQKANSLAKGDPNLEDIIGGNYASFLYREKKPKEAKQLLLALAEKRLRAGQISDAQLLYNNAGFLANYESQYLESVDLFKRSIAITESYRGKLSPTQQLTMMDAQSSAYGGLILSYERLKDSEGLFQAQEQNRSRFLRERLNPAAKPLKLQEAQALLRPEEALIYYSTGNRPGDVIIHVITKERSSIHQHYPIDEWLTLKKQFLNRFFGRPDALNGVKAGPLEDVVNGSLVQYASKEQAFTSQHFEEAFEVTRELLKSYEQELIPVRNEILSFWHQFLIAPILPQLQGKISLIISAEEHLSLLPFESFISRDGHYLIEEFEVAYTPSMTVLNEVRKRNYSTNRKPVIAMGGATYQGRSPQVGSVERGLLGFLQVQADVQKKLSQGSNISIELAKLGFGLQADYLAGTLREVQMIQQMIPEATILIDRDMRESVVKSLDKSGELANYRFIHIATHGFAYEAIPELAGLMMTSPPEGDAIEDTFLIAPEIANMNLKADLAILSACDTGTGKYYRGEGINGLNSALMIAGANGTLLSLWPVSDQGTMVLMALLYELVFLQDIPADKALNAVKRHMISGAMGEFYQDPVIWAPFIYSGK</sequence>
<reference evidence="2" key="2">
    <citation type="submission" date="2020-09" db="EMBL/GenBank/DDBJ databases">
        <authorList>
            <person name="Sun Q."/>
            <person name="Kim S."/>
        </authorList>
    </citation>
    <scope>NUCLEOTIDE SEQUENCE</scope>
    <source>
        <strain evidence="2">KCTC 23224</strain>
    </source>
</reference>
<dbReference type="InterPro" id="IPR011990">
    <property type="entry name" value="TPR-like_helical_dom_sf"/>
</dbReference>
<evidence type="ECO:0000313" key="2">
    <source>
        <dbReference type="EMBL" id="GHB50781.1"/>
    </source>
</evidence>
<dbReference type="Proteomes" id="UP000642809">
    <property type="component" value="Unassembled WGS sequence"/>
</dbReference>
<protein>
    <recommendedName>
        <fullName evidence="1">CHAT domain-containing protein</fullName>
    </recommendedName>
</protein>
<keyword evidence="3" id="KW-1185">Reference proteome</keyword>
<dbReference type="Gene3D" id="1.25.40.10">
    <property type="entry name" value="Tetratricopeptide repeat domain"/>
    <property type="match status" value="1"/>
</dbReference>
<evidence type="ECO:0000313" key="3">
    <source>
        <dbReference type="Proteomes" id="UP000642809"/>
    </source>
</evidence>
<dbReference type="EMBL" id="BMYF01000026">
    <property type="protein sequence ID" value="GHB50781.1"/>
    <property type="molecule type" value="Genomic_DNA"/>
</dbReference>
<name>A0A8J3D1Y7_9BACT</name>
<dbReference type="PANTHER" id="PTHR10098">
    <property type="entry name" value="RAPSYN-RELATED"/>
    <property type="match status" value="1"/>
</dbReference>
<evidence type="ECO:0000259" key="1">
    <source>
        <dbReference type="Pfam" id="PF12770"/>
    </source>
</evidence>
<proteinExistence type="predicted"/>
<dbReference type="SUPFAM" id="SSF48452">
    <property type="entry name" value="TPR-like"/>
    <property type="match status" value="1"/>
</dbReference>
<organism evidence="2 3">
    <name type="scientific">Mongoliitalea lutea</name>
    <dbReference type="NCBI Taxonomy" id="849756"/>
    <lineage>
        <taxon>Bacteria</taxon>
        <taxon>Pseudomonadati</taxon>
        <taxon>Bacteroidota</taxon>
        <taxon>Cytophagia</taxon>
        <taxon>Cytophagales</taxon>
        <taxon>Cyclobacteriaceae</taxon>
        <taxon>Mongoliitalea</taxon>
    </lineage>
</organism>